<reference evidence="3" key="1">
    <citation type="journal article" date="2007" name="PLoS ONE">
        <title>The first genome sequence of an elite grapevine cultivar (Pinot noir Vitis vinifera L.): coping with a highly heterozygous genome.</title>
        <authorList>
            <person name="Velasco R."/>
            <person name="Zharkikh A."/>
            <person name="Troggio M."/>
            <person name="Cartwright D.A."/>
            <person name="Cestaro A."/>
            <person name="Pruss D."/>
            <person name="Pindo M."/>
            <person name="FitzGerald L.M."/>
            <person name="Vezzulli S."/>
            <person name="Reid J."/>
            <person name="Malacarne G."/>
            <person name="Iliev D."/>
            <person name="Coppola G."/>
            <person name="Wardell B."/>
            <person name="Micheletti D."/>
            <person name="Macalma T."/>
            <person name="Facci M."/>
            <person name="Mitchell J.T."/>
            <person name="Perazzolli M."/>
            <person name="Eldredge G."/>
            <person name="Gatto P."/>
            <person name="Oyzerski R."/>
            <person name="Moretto M."/>
            <person name="Gutin N."/>
            <person name="Stefanini M."/>
            <person name="Chen Y."/>
            <person name="Segala C."/>
            <person name="Davenport C."/>
            <person name="Dematte L."/>
            <person name="Mraz A."/>
            <person name="Battilana J."/>
            <person name="Stormo K."/>
            <person name="Costa F."/>
            <person name="Tao Q."/>
            <person name="Si-Ammour A."/>
            <person name="Harkins T."/>
            <person name="Lackey A."/>
            <person name="Perbost C."/>
            <person name="Taillon B."/>
            <person name="Stella A."/>
            <person name="Solovyev V."/>
            <person name="Fawcett J.A."/>
            <person name="Sterck L."/>
            <person name="Vandepoele K."/>
            <person name="Grando S.M."/>
            <person name="Toppo S."/>
            <person name="Moser C."/>
            <person name="Lanchbury J."/>
            <person name="Bogden R."/>
            <person name="Skolnick M."/>
            <person name="Sgaramella V."/>
            <person name="Bhatnagar S.K."/>
            <person name="Fontana P."/>
            <person name="Gutin A."/>
            <person name="Van de Peer Y."/>
            <person name="Salamini F."/>
            <person name="Viola R."/>
        </authorList>
    </citation>
    <scope>NUCLEOTIDE SEQUENCE</scope>
</reference>
<evidence type="ECO:0000256" key="2">
    <source>
        <dbReference type="SAM" id="Phobius"/>
    </source>
</evidence>
<keyword evidence="2" id="KW-1133">Transmembrane helix</keyword>
<keyword evidence="2" id="KW-0812">Transmembrane</keyword>
<dbReference type="EMBL" id="AM475957">
    <property type="protein sequence ID" value="CAN70707.1"/>
    <property type="molecule type" value="Genomic_DNA"/>
</dbReference>
<organism evidence="3">
    <name type="scientific">Vitis vinifera</name>
    <name type="common">Grape</name>
    <dbReference type="NCBI Taxonomy" id="29760"/>
    <lineage>
        <taxon>Eukaryota</taxon>
        <taxon>Viridiplantae</taxon>
        <taxon>Streptophyta</taxon>
        <taxon>Embryophyta</taxon>
        <taxon>Tracheophyta</taxon>
        <taxon>Spermatophyta</taxon>
        <taxon>Magnoliopsida</taxon>
        <taxon>eudicotyledons</taxon>
        <taxon>Gunneridae</taxon>
        <taxon>Pentapetalae</taxon>
        <taxon>rosids</taxon>
        <taxon>Vitales</taxon>
        <taxon>Vitaceae</taxon>
        <taxon>Viteae</taxon>
        <taxon>Vitis</taxon>
    </lineage>
</organism>
<feature type="transmembrane region" description="Helical" evidence="2">
    <location>
        <begin position="59"/>
        <end position="79"/>
    </location>
</feature>
<proteinExistence type="predicted"/>
<keyword evidence="2" id="KW-0472">Membrane</keyword>
<accession>A5BYN8</accession>
<name>A5BYN8_VITVI</name>
<protein>
    <submittedName>
        <fullName evidence="3">Uncharacterized protein</fullName>
    </submittedName>
</protein>
<sequence length="341" mass="38551">MSGKEISSLSTHIPSIQLVTGLPNSTKGATKRHIVVSGPWVSSYEHPILGFEPHCSLGILGRVYCCSLVTSFIIIGLLLMRITWCIYRKAEEKLADVGTNWNSIRSPLVGDIPNRELRLVVLYIILELEEEEEEEEEAQMAPNLRVGFKERHCKRLSEALPTTPPPAKKTRLEVPPSDVVRSEQELIASPSVEDIFPMEDGTPTTTPNGDANEKDFPVYPSIWEEITALLKMGVAAIHNLMRQRSSLLKWLEVVKTMRTFLTQWIDNDEELRAQLVRVENELVVARKATADGEKLLKESEEEMQATKVEAHRMGEEKEAVEAICKDVEQEKDQLKKELEEL</sequence>
<gene>
    <name evidence="3" type="ORF">VITISV_021895</name>
</gene>
<keyword evidence="1" id="KW-0175">Coiled coil</keyword>
<evidence type="ECO:0000256" key="1">
    <source>
        <dbReference type="SAM" id="Coils"/>
    </source>
</evidence>
<feature type="coiled-coil region" evidence="1">
    <location>
        <begin position="261"/>
        <end position="340"/>
    </location>
</feature>
<evidence type="ECO:0000313" key="3">
    <source>
        <dbReference type="EMBL" id="CAN70707.1"/>
    </source>
</evidence>
<dbReference type="AlphaFoldDB" id="A5BYN8"/>